<evidence type="ECO:0000313" key="5">
    <source>
        <dbReference type="EMBL" id="CAF4744079.1"/>
    </source>
</evidence>
<evidence type="ECO:0000259" key="4">
    <source>
        <dbReference type="Pfam" id="PF01363"/>
    </source>
</evidence>
<dbReference type="AlphaFoldDB" id="A0A821L1P6"/>
<evidence type="ECO:0000256" key="2">
    <source>
        <dbReference type="ARBA" id="ARBA00022771"/>
    </source>
</evidence>
<dbReference type="Proteomes" id="UP000663866">
    <property type="component" value="Unassembled WGS sequence"/>
</dbReference>
<dbReference type="Gene3D" id="3.30.40.10">
    <property type="entry name" value="Zinc/RING finger domain, C3HC4 (zinc finger)"/>
    <property type="match status" value="1"/>
</dbReference>
<feature type="domain" description="FYVE zinc finger" evidence="4">
    <location>
        <begin position="1"/>
        <end position="32"/>
    </location>
</feature>
<dbReference type="InterPro" id="IPR000306">
    <property type="entry name" value="Znf_FYVE"/>
</dbReference>
<keyword evidence="3" id="KW-0862">Zinc</keyword>
<protein>
    <recommendedName>
        <fullName evidence="4">FYVE zinc finger domain-containing protein</fullName>
    </recommendedName>
</protein>
<accession>A0A821L1P6</accession>
<dbReference type="InterPro" id="IPR011011">
    <property type="entry name" value="Znf_FYVE_PHD"/>
</dbReference>
<keyword evidence="1" id="KW-0479">Metal-binding</keyword>
<proteinExistence type="predicted"/>
<dbReference type="SUPFAM" id="SSF57903">
    <property type="entry name" value="FYVE/PHD zinc finger"/>
    <property type="match status" value="1"/>
</dbReference>
<evidence type="ECO:0000256" key="1">
    <source>
        <dbReference type="ARBA" id="ARBA00022723"/>
    </source>
</evidence>
<keyword evidence="6" id="KW-1185">Reference proteome</keyword>
<sequence>GQIFCEACVSTKLTLLGTNKPVRVCDECCKHVLAQCAVNGP</sequence>
<dbReference type="GO" id="GO:0008270">
    <property type="term" value="F:zinc ion binding"/>
    <property type="evidence" value="ECO:0007669"/>
    <property type="project" value="UniProtKB-KW"/>
</dbReference>
<evidence type="ECO:0000313" key="6">
    <source>
        <dbReference type="Proteomes" id="UP000663866"/>
    </source>
</evidence>
<dbReference type="Pfam" id="PF01363">
    <property type="entry name" value="FYVE"/>
    <property type="match status" value="1"/>
</dbReference>
<organism evidence="5 6">
    <name type="scientific">Rotaria magnacalcarata</name>
    <dbReference type="NCBI Taxonomy" id="392030"/>
    <lineage>
        <taxon>Eukaryota</taxon>
        <taxon>Metazoa</taxon>
        <taxon>Spiralia</taxon>
        <taxon>Gnathifera</taxon>
        <taxon>Rotifera</taxon>
        <taxon>Eurotatoria</taxon>
        <taxon>Bdelloidea</taxon>
        <taxon>Philodinida</taxon>
        <taxon>Philodinidae</taxon>
        <taxon>Rotaria</taxon>
    </lineage>
</organism>
<feature type="non-terminal residue" evidence="5">
    <location>
        <position position="1"/>
    </location>
</feature>
<dbReference type="InterPro" id="IPR013083">
    <property type="entry name" value="Znf_RING/FYVE/PHD"/>
</dbReference>
<comment type="caution">
    <text evidence="5">The sequence shown here is derived from an EMBL/GenBank/DDBJ whole genome shotgun (WGS) entry which is preliminary data.</text>
</comment>
<evidence type="ECO:0000256" key="3">
    <source>
        <dbReference type="ARBA" id="ARBA00022833"/>
    </source>
</evidence>
<gene>
    <name evidence="5" type="ORF">OVN521_LOCUS49922</name>
</gene>
<reference evidence="5" key="1">
    <citation type="submission" date="2021-02" db="EMBL/GenBank/DDBJ databases">
        <authorList>
            <person name="Nowell W R."/>
        </authorList>
    </citation>
    <scope>NUCLEOTIDE SEQUENCE</scope>
</reference>
<name>A0A821L1P6_9BILA</name>
<keyword evidence="2" id="KW-0863">Zinc-finger</keyword>
<dbReference type="EMBL" id="CAJOBG010112016">
    <property type="protein sequence ID" value="CAF4744079.1"/>
    <property type="molecule type" value="Genomic_DNA"/>
</dbReference>